<feature type="domain" description="Glycosyltransferase 2-like" evidence="1">
    <location>
        <begin position="2"/>
        <end position="111"/>
    </location>
</feature>
<organism evidence="2 3">
    <name type="scientific">Pannonibacter tanglangensis</name>
    <dbReference type="NCBI Taxonomy" id="2750084"/>
    <lineage>
        <taxon>Bacteria</taxon>
        <taxon>Pseudomonadati</taxon>
        <taxon>Pseudomonadota</taxon>
        <taxon>Alphaproteobacteria</taxon>
        <taxon>Hyphomicrobiales</taxon>
        <taxon>Stappiaceae</taxon>
        <taxon>Pannonibacter</taxon>
    </lineage>
</organism>
<dbReference type="Pfam" id="PF00535">
    <property type="entry name" value="Glycos_transf_2"/>
    <property type="match status" value="1"/>
</dbReference>
<comment type="caution">
    <text evidence="2">The sequence shown here is derived from an EMBL/GenBank/DDBJ whole genome shotgun (WGS) entry which is preliminary data.</text>
</comment>
<name>A0ABW9ZGR1_9HYPH</name>
<dbReference type="EMBL" id="JAABLP010000002">
    <property type="protein sequence ID" value="NBN64040.1"/>
    <property type="molecule type" value="Genomic_DNA"/>
</dbReference>
<gene>
    <name evidence="2" type="ORF">GWI71_10135</name>
</gene>
<dbReference type="PANTHER" id="PTHR22916:SF3">
    <property type="entry name" value="UDP-GLCNAC:BETAGAL BETA-1,3-N-ACETYLGLUCOSAMINYLTRANSFERASE-LIKE PROTEIN 1"/>
    <property type="match status" value="1"/>
</dbReference>
<dbReference type="PANTHER" id="PTHR22916">
    <property type="entry name" value="GLYCOSYLTRANSFERASE"/>
    <property type="match status" value="1"/>
</dbReference>
<dbReference type="RefSeq" id="WP_161675984.1">
    <property type="nucleotide sequence ID" value="NZ_JAABLP010000002.1"/>
</dbReference>
<dbReference type="Proteomes" id="UP000541347">
    <property type="component" value="Unassembled WGS sequence"/>
</dbReference>
<proteinExistence type="predicted"/>
<evidence type="ECO:0000259" key="1">
    <source>
        <dbReference type="Pfam" id="PF00535"/>
    </source>
</evidence>
<protein>
    <submittedName>
        <fullName evidence="2">Glycosyltransferase</fullName>
    </submittedName>
</protein>
<dbReference type="InterPro" id="IPR029044">
    <property type="entry name" value="Nucleotide-diphossugar_trans"/>
</dbReference>
<dbReference type="SUPFAM" id="SSF53448">
    <property type="entry name" value="Nucleotide-diphospho-sugar transferases"/>
    <property type="match status" value="1"/>
</dbReference>
<reference evidence="2 3" key="1">
    <citation type="submission" date="2020-01" db="EMBL/GenBank/DDBJ databases">
        <authorList>
            <person name="Peng S.Y."/>
            <person name="Li J."/>
            <person name="Wang M."/>
            <person name="Wang L."/>
            <person name="Wang C.Q."/>
            <person name="Wang J.R."/>
        </authorList>
    </citation>
    <scope>NUCLEOTIDE SEQUENCE [LARGE SCALE GENOMIC DNA]</scope>
    <source>
        <strain evidence="2 3">XCT-34</strain>
    </source>
</reference>
<dbReference type="Gene3D" id="3.90.550.10">
    <property type="entry name" value="Spore Coat Polysaccharide Biosynthesis Protein SpsA, Chain A"/>
    <property type="match status" value="1"/>
</dbReference>
<evidence type="ECO:0000313" key="3">
    <source>
        <dbReference type="Proteomes" id="UP000541347"/>
    </source>
</evidence>
<accession>A0ABW9ZGR1</accession>
<evidence type="ECO:0000313" key="2">
    <source>
        <dbReference type="EMBL" id="NBN64040.1"/>
    </source>
</evidence>
<dbReference type="CDD" id="cd00761">
    <property type="entry name" value="Glyco_tranf_GTA_type"/>
    <property type="match status" value="1"/>
</dbReference>
<dbReference type="InterPro" id="IPR001173">
    <property type="entry name" value="Glyco_trans_2-like"/>
</dbReference>
<sequence length="256" mass="28422">MSVIIPCYNAARTIGTTLRSIADQTLLPVEVICVDDCSRDDTVEVIRAFAATCPAPEIILHRMPQNGGPSLARNAGWSMARGDHVAFLDSDDIWHPRKLEIQMRVMQETGSFGSSHARKVDLSLSPPPAVEVPAPQPLSFTGLLYWSRIITSSVVLRNSPDYRFPDDMRYSEDFKLWCRILADGHRFMLIDVPLSGIVGGHDAAPGLSAAVLKMERGKLAVFRGLHREGRISWPRLASVIAFSNLKFVIRRIQGLF</sequence>
<keyword evidence="3" id="KW-1185">Reference proteome</keyword>